<dbReference type="InterPro" id="IPR016181">
    <property type="entry name" value="Acyl_CoA_acyltransferase"/>
</dbReference>
<dbReference type="PANTHER" id="PTHR43441">
    <property type="entry name" value="RIBOSOMAL-PROTEIN-SERINE ACETYLTRANSFERASE"/>
    <property type="match status" value="1"/>
</dbReference>
<dbReference type="CDD" id="cd04301">
    <property type="entry name" value="NAT_SF"/>
    <property type="match status" value="1"/>
</dbReference>
<dbReference type="Gene3D" id="3.40.630.30">
    <property type="match status" value="1"/>
</dbReference>
<proteinExistence type="predicted"/>
<protein>
    <submittedName>
        <fullName evidence="2">GNAT family N-acetyltransferase</fullName>
    </submittedName>
</protein>
<dbReference type="InterPro" id="IPR000182">
    <property type="entry name" value="GNAT_dom"/>
</dbReference>
<dbReference type="SUPFAM" id="SSF55729">
    <property type="entry name" value="Acyl-CoA N-acyltransferases (Nat)"/>
    <property type="match status" value="1"/>
</dbReference>
<dbReference type="PANTHER" id="PTHR43441:SF11">
    <property type="entry name" value="RIBOSOMAL-PROTEIN-SERINE ACETYLTRANSFERASE"/>
    <property type="match status" value="1"/>
</dbReference>
<reference evidence="2" key="1">
    <citation type="submission" date="2022-05" db="EMBL/GenBank/DDBJ databases">
        <authorList>
            <person name="Park J.-S."/>
        </authorList>
    </citation>
    <scope>NUCLEOTIDE SEQUENCE</scope>
    <source>
        <strain evidence="2">2012CJ41-6</strain>
    </source>
</reference>
<evidence type="ECO:0000313" key="2">
    <source>
        <dbReference type="EMBL" id="MCL6282674.1"/>
    </source>
</evidence>
<dbReference type="RefSeq" id="WP_249706998.1">
    <property type="nucleotide sequence ID" value="NZ_JAMFMB010000003.1"/>
</dbReference>
<sequence length="214" mass="23950">MSDRPQGHYALRPLEKADLTLISRWFRNVDDLAAFDRTCRMPLNLTGTERAWERAVEQPAECERCWFVIESDAEVGVGIVGLEGISPTNRDGIIATFLDPSLRGQGVGTRAAALVLDLAFRQLGLNRITSYYREDNHTSHQVLGQLGFQIEGRMRKAWFAQGKFFDMMVVGLLNDEWEARRTSLSSELDGETSVGMGEAGSSGWNWPLIDPDVN</sequence>
<accession>A0ABT0PYJ9</accession>
<gene>
    <name evidence="2" type="ORF">M3P21_03945</name>
</gene>
<dbReference type="PROSITE" id="PS51186">
    <property type="entry name" value="GNAT"/>
    <property type="match status" value="1"/>
</dbReference>
<organism evidence="2 3">
    <name type="scientific">Ruegeria spongiae</name>
    <dbReference type="NCBI Taxonomy" id="2942209"/>
    <lineage>
        <taxon>Bacteria</taxon>
        <taxon>Pseudomonadati</taxon>
        <taxon>Pseudomonadota</taxon>
        <taxon>Alphaproteobacteria</taxon>
        <taxon>Rhodobacterales</taxon>
        <taxon>Roseobacteraceae</taxon>
        <taxon>Ruegeria</taxon>
    </lineage>
</organism>
<dbReference type="InterPro" id="IPR051908">
    <property type="entry name" value="Ribosomal_N-acetyltransferase"/>
</dbReference>
<dbReference type="Pfam" id="PF13302">
    <property type="entry name" value="Acetyltransf_3"/>
    <property type="match status" value="1"/>
</dbReference>
<evidence type="ECO:0000259" key="1">
    <source>
        <dbReference type="PROSITE" id="PS51186"/>
    </source>
</evidence>
<keyword evidence="3" id="KW-1185">Reference proteome</keyword>
<comment type="caution">
    <text evidence="2">The sequence shown here is derived from an EMBL/GenBank/DDBJ whole genome shotgun (WGS) entry which is preliminary data.</text>
</comment>
<feature type="domain" description="N-acetyltransferase" evidence="1">
    <location>
        <begin position="9"/>
        <end position="166"/>
    </location>
</feature>
<dbReference type="EMBL" id="JAMFMB010000003">
    <property type="protein sequence ID" value="MCL6282674.1"/>
    <property type="molecule type" value="Genomic_DNA"/>
</dbReference>
<dbReference type="Proteomes" id="UP001203880">
    <property type="component" value="Unassembled WGS sequence"/>
</dbReference>
<evidence type="ECO:0000313" key="3">
    <source>
        <dbReference type="Proteomes" id="UP001203880"/>
    </source>
</evidence>
<name>A0ABT0PYJ9_9RHOB</name>